<protein>
    <recommendedName>
        <fullName evidence="2">histidine kinase</fullName>
        <ecNumber evidence="2">2.7.13.3</ecNumber>
    </recommendedName>
</protein>
<accession>A0A933I7Y3</accession>
<feature type="coiled-coil region" evidence="5">
    <location>
        <begin position="630"/>
        <end position="685"/>
    </location>
</feature>
<feature type="transmembrane region" description="Helical" evidence="6">
    <location>
        <begin position="192"/>
        <end position="212"/>
    </location>
</feature>
<dbReference type="SMART" id="SM00448">
    <property type="entry name" value="REC"/>
    <property type="match status" value="1"/>
</dbReference>
<dbReference type="Gene3D" id="3.40.50.2300">
    <property type="match status" value="1"/>
</dbReference>
<dbReference type="Pfam" id="PF13188">
    <property type="entry name" value="PAS_8"/>
    <property type="match status" value="2"/>
</dbReference>
<dbReference type="InterPro" id="IPR007891">
    <property type="entry name" value="CHASE3"/>
</dbReference>
<dbReference type="Pfam" id="PF05227">
    <property type="entry name" value="CHASE3"/>
    <property type="match status" value="1"/>
</dbReference>
<reference evidence="10" key="1">
    <citation type="submission" date="2020-07" db="EMBL/GenBank/DDBJ databases">
        <title>Huge and variable diversity of episymbiotic CPR bacteria and DPANN archaea in groundwater ecosystems.</title>
        <authorList>
            <person name="He C.Y."/>
            <person name="Keren R."/>
            <person name="Whittaker M."/>
            <person name="Farag I.F."/>
            <person name="Doudna J."/>
            <person name="Cate J.H.D."/>
            <person name="Banfield J.F."/>
        </authorList>
    </citation>
    <scope>NUCLEOTIDE SEQUENCE</scope>
    <source>
        <strain evidence="10">NC_groundwater_1520_Pr4_B-0.1um_53_5</strain>
    </source>
</reference>
<dbReference type="PROSITE" id="PS50110">
    <property type="entry name" value="RESPONSE_REGULATORY"/>
    <property type="match status" value="1"/>
</dbReference>
<evidence type="ECO:0000259" key="7">
    <source>
        <dbReference type="PROSITE" id="PS50109"/>
    </source>
</evidence>
<dbReference type="EMBL" id="JACQXR010000043">
    <property type="protein sequence ID" value="MBI4726295.1"/>
    <property type="molecule type" value="Genomic_DNA"/>
</dbReference>
<dbReference type="PROSITE" id="PS50109">
    <property type="entry name" value="HIS_KIN"/>
    <property type="match status" value="1"/>
</dbReference>
<feature type="domain" description="PAC" evidence="9">
    <location>
        <begin position="770"/>
        <end position="822"/>
    </location>
</feature>
<dbReference type="Proteomes" id="UP000736328">
    <property type="component" value="Unassembled WGS sequence"/>
</dbReference>
<dbReference type="InterPro" id="IPR001789">
    <property type="entry name" value="Sig_transdc_resp-reg_receiver"/>
</dbReference>
<dbReference type="PANTHER" id="PTHR43065:SF42">
    <property type="entry name" value="TWO-COMPONENT SENSOR PPRA"/>
    <property type="match status" value="1"/>
</dbReference>
<dbReference type="CDD" id="cd00130">
    <property type="entry name" value="PAS"/>
    <property type="match status" value="1"/>
</dbReference>
<evidence type="ECO:0000259" key="9">
    <source>
        <dbReference type="PROSITE" id="PS50113"/>
    </source>
</evidence>
<feature type="transmembrane region" description="Helical" evidence="6">
    <location>
        <begin position="396"/>
        <end position="417"/>
    </location>
</feature>
<evidence type="ECO:0000256" key="4">
    <source>
        <dbReference type="PROSITE-ProRule" id="PRU00169"/>
    </source>
</evidence>
<dbReference type="InterPro" id="IPR003661">
    <property type="entry name" value="HisK_dim/P_dom"/>
</dbReference>
<keyword evidence="6" id="KW-1133">Transmembrane helix</keyword>
<dbReference type="Gene3D" id="1.10.287.130">
    <property type="match status" value="1"/>
</dbReference>
<keyword evidence="6" id="KW-0472">Membrane</keyword>
<evidence type="ECO:0000256" key="5">
    <source>
        <dbReference type="SAM" id="Coils"/>
    </source>
</evidence>
<dbReference type="PRINTS" id="PR00344">
    <property type="entry name" value="BCTRLSENSOR"/>
</dbReference>
<dbReference type="Pfam" id="PF02518">
    <property type="entry name" value="HATPase_c"/>
    <property type="match status" value="1"/>
</dbReference>
<dbReference type="SMART" id="SM00388">
    <property type="entry name" value="HisKA"/>
    <property type="match status" value="1"/>
</dbReference>
<comment type="catalytic activity">
    <reaction evidence="1">
        <text>ATP + protein L-histidine = ADP + protein N-phospho-L-histidine.</text>
        <dbReference type="EC" id="2.7.13.3"/>
    </reaction>
</comment>
<feature type="domain" description="Response regulatory" evidence="8">
    <location>
        <begin position="1083"/>
        <end position="1199"/>
    </location>
</feature>
<evidence type="ECO:0000313" key="10">
    <source>
        <dbReference type="EMBL" id="MBI4726295.1"/>
    </source>
</evidence>
<feature type="domain" description="PAC" evidence="9">
    <location>
        <begin position="593"/>
        <end position="646"/>
    </location>
</feature>
<feature type="domain" description="Histidine kinase" evidence="7">
    <location>
        <begin position="835"/>
        <end position="1059"/>
    </location>
</feature>
<dbReference type="InterPro" id="IPR003594">
    <property type="entry name" value="HATPase_dom"/>
</dbReference>
<proteinExistence type="predicted"/>
<dbReference type="Gene3D" id="3.30.565.10">
    <property type="entry name" value="Histidine kinase-like ATPase, C-terminal domain"/>
    <property type="match status" value="1"/>
</dbReference>
<feature type="modified residue" description="4-aspartylphosphate" evidence="4">
    <location>
        <position position="1134"/>
    </location>
</feature>
<dbReference type="Gene3D" id="3.30.450.20">
    <property type="entry name" value="PAS domain"/>
    <property type="match status" value="2"/>
</dbReference>
<evidence type="ECO:0000313" key="11">
    <source>
        <dbReference type="Proteomes" id="UP000736328"/>
    </source>
</evidence>
<feature type="coiled-coil region" evidence="5">
    <location>
        <begin position="422"/>
        <end position="488"/>
    </location>
</feature>
<organism evidence="10 11">
    <name type="scientific">candidate division TA06 bacterium</name>
    <dbReference type="NCBI Taxonomy" id="2250710"/>
    <lineage>
        <taxon>Bacteria</taxon>
        <taxon>Bacteria division TA06</taxon>
    </lineage>
</organism>
<keyword evidence="6" id="KW-0812">Transmembrane</keyword>
<dbReference type="AlphaFoldDB" id="A0A933I7Y3"/>
<dbReference type="SUPFAM" id="SSF55874">
    <property type="entry name" value="ATPase domain of HSP90 chaperone/DNA topoisomerase II/histidine kinase"/>
    <property type="match status" value="1"/>
</dbReference>
<keyword evidence="5" id="KW-0175">Coiled coil</keyword>
<dbReference type="CDD" id="cd19410">
    <property type="entry name" value="HK9-like_sensor"/>
    <property type="match status" value="1"/>
</dbReference>
<dbReference type="SUPFAM" id="SSF52172">
    <property type="entry name" value="CheY-like"/>
    <property type="match status" value="1"/>
</dbReference>
<evidence type="ECO:0000256" key="6">
    <source>
        <dbReference type="SAM" id="Phobius"/>
    </source>
</evidence>
<dbReference type="SUPFAM" id="SSF47384">
    <property type="entry name" value="Homodimeric domain of signal transducing histidine kinase"/>
    <property type="match status" value="1"/>
</dbReference>
<dbReference type="InterPro" id="IPR035965">
    <property type="entry name" value="PAS-like_dom_sf"/>
</dbReference>
<dbReference type="InterPro" id="IPR005467">
    <property type="entry name" value="His_kinase_dom"/>
</dbReference>
<feature type="transmembrane region" description="Helical" evidence="6">
    <location>
        <begin position="51"/>
        <end position="72"/>
    </location>
</feature>
<evidence type="ECO:0000259" key="8">
    <source>
        <dbReference type="PROSITE" id="PS50110"/>
    </source>
</evidence>
<feature type="transmembrane region" description="Helical" evidence="6">
    <location>
        <begin position="161"/>
        <end position="180"/>
    </location>
</feature>
<dbReference type="NCBIfam" id="TIGR00229">
    <property type="entry name" value="sensory_box"/>
    <property type="match status" value="1"/>
</dbReference>
<dbReference type="CDD" id="cd00156">
    <property type="entry name" value="REC"/>
    <property type="match status" value="1"/>
</dbReference>
<dbReference type="GO" id="GO:0000155">
    <property type="term" value="F:phosphorelay sensor kinase activity"/>
    <property type="evidence" value="ECO:0007669"/>
    <property type="project" value="InterPro"/>
</dbReference>
<gene>
    <name evidence="10" type="ORF">HY768_03565</name>
</gene>
<dbReference type="InterPro" id="IPR036890">
    <property type="entry name" value="HATPase_C_sf"/>
</dbReference>
<sequence length="1200" mass="133210">MKQVPDEGMGLPRGRASWSVWLAGAIAATGLAGLGGWIFDVGILKSVLPGLVAMKANTAVGFLTSGLALLLLTWPGERKRFRLIAGIGSAFVALLGLASLSQYLFGWNLGIDQLLFKEQPGAAFTTHLGRMAPPTAFNFALLGLALTLSSFGRRPRLGQSLALIAGLVGLLSMLGYFFGNQAIYFFPSWTQMAVHTAVCFVLLSVSILLYYYRSEPNILLSSDPVSRPVGLGFGLVFFILLVVGMISIQSVTMMNESARGIEHTHQVIQELEQYRAKMKTAESAQRGYAISEKAVFLERYQADLGDAVRLLSQVRELTKDNRGQQLRLVGLDSLTRLKIGFSHDVVAARQWKGKAAALIASGSGQRLMSRIDAAIDGMTGEEARLLAQRREQVRRALAITVTMTLLGGLLAALVVVFSGRLVAREMEARRGAEQALQAANEELEASNQQVTAANQELSALNQELQTAQEELEHHRDQLQLMVNEATVEIQKNYQELKEEAEVRRRAEEYLKDSEQLSRAIMEQSPIGVSVRNRFGRLERYNDAWQKLWAMTDEDVKKDLETERTRLAPDQKDGYLGEWAAEVERVYKKGGILHVPELLLSKPELGGDRFISQYFYALTGKDGGVDRVVILTQDITERKRAEEELRQMQGQLETNYAELEAANQELQSSEEELRAAEKGLRSHVEELHKTREILRENEERYRSLFDNSLLGVYRTTPEGRILLANPALIRMLKFGSFEEMSWRNLEKEGWPDFSPSRTAFKEKIEAEGVVTGWETMWENSAGEPVNIRESARAIRDANGKTLYYDGMVEDITGRKVMEQELLQAQKMEAIGHLAGGVAHDFNNMLAGIVGNAELLQLKVYGQKELEAYVDNIIKASGHAANLTKQLLAFARKGQYQQAPVNVHQVIAETLGILGNTIDRRIKVEQRLRANPAVILGDHSQLENALMNLGINARDAMPEGGKLIFSTDMANLDKEYLRNHKYKVEPGPYIQISVEDTGCGMTDEAKRHLFEPFFTTKEKGQGTGLGLAGVYGCVKNHEGSIEVYSELGRGTAVKIYLPVYGGLPAAGDQDFIQMEFLRNTAGTGSILIVDDEEMIRSIAAQILKNAGYHVHACADGQEAVELYSRQHQNIDLVIMDMVMPKLDGREAFGRMRKINPKVKVLLSSGFSEDGDAQAILQDGALGFIQKPYRSAELLLRVQQALQ</sequence>
<dbReference type="SMART" id="SM00091">
    <property type="entry name" value="PAS"/>
    <property type="match status" value="2"/>
</dbReference>
<feature type="transmembrane region" description="Helical" evidence="6">
    <location>
        <begin position="84"/>
        <end position="105"/>
    </location>
</feature>
<comment type="caution">
    <text evidence="10">The sequence shown here is derived from an EMBL/GenBank/DDBJ whole genome shotgun (WGS) entry which is preliminary data.</text>
</comment>
<dbReference type="Pfam" id="PF00512">
    <property type="entry name" value="HisKA"/>
    <property type="match status" value="1"/>
</dbReference>
<evidence type="ECO:0000256" key="2">
    <source>
        <dbReference type="ARBA" id="ARBA00012438"/>
    </source>
</evidence>
<name>A0A933I7Y3_UNCT6</name>
<dbReference type="SUPFAM" id="SSF55785">
    <property type="entry name" value="PYP-like sensor domain (PAS domain)"/>
    <property type="match status" value="2"/>
</dbReference>
<dbReference type="SMART" id="SM00387">
    <property type="entry name" value="HATPase_c"/>
    <property type="match status" value="1"/>
</dbReference>
<keyword evidence="3 4" id="KW-0597">Phosphoprotein</keyword>
<dbReference type="CDD" id="cd00082">
    <property type="entry name" value="HisKA"/>
    <property type="match status" value="1"/>
</dbReference>
<dbReference type="PANTHER" id="PTHR43065">
    <property type="entry name" value="SENSOR HISTIDINE KINASE"/>
    <property type="match status" value="1"/>
</dbReference>
<feature type="transmembrane region" description="Helical" evidence="6">
    <location>
        <begin position="20"/>
        <end position="39"/>
    </location>
</feature>
<dbReference type="InterPro" id="IPR036097">
    <property type="entry name" value="HisK_dim/P_sf"/>
</dbReference>
<feature type="transmembrane region" description="Helical" evidence="6">
    <location>
        <begin position="232"/>
        <end position="251"/>
    </location>
</feature>
<dbReference type="InterPro" id="IPR011006">
    <property type="entry name" value="CheY-like_superfamily"/>
</dbReference>
<dbReference type="InterPro" id="IPR000014">
    <property type="entry name" value="PAS"/>
</dbReference>
<dbReference type="EC" id="2.7.13.3" evidence="2"/>
<evidence type="ECO:0000256" key="1">
    <source>
        <dbReference type="ARBA" id="ARBA00000085"/>
    </source>
</evidence>
<dbReference type="InterPro" id="IPR000700">
    <property type="entry name" value="PAS-assoc_C"/>
</dbReference>
<evidence type="ECO:0000256" key="3">
    <source>
        <dbReference type="ARBA" id="ARBA00022553"/>
    </source>
</evidence>
<dbReference type="Pfam" id="PF00072">
    <property type="entry name" value="Response_reg"/>
    <property type="match status" value="1"/>
</dbReference>
<dbReference type="PROSITE" id="PS50113">
    <property type="entry name" value="PAC"/>
    <property type="match status" value="2"/>
</dbReference>
<dbReference type="InterPro" id="IPR004358">
    <property type="entry name" value="Sig_transdc_His_kin-like_C"/>
</dbReference>